<evidence type="ECO:0000256" key="4">
    <source>
        <dbReference type="ARBA" id="ARBA00022989"/>
    </source>
</evidence>
<feature type="transmembrane region" description="Helical" evidence="6">
    <location>
        <begin position="167"/>
        <end position="190"/>
    </location>
</feature>
<dbReference type="PANTHER" id="PTHR30250:SF11">
    <property type="entry name" value="O-ANTIGEN TRANSPORTER-RELATED"/>
    <property type="match status" value="1"/>
</dbReference>
<feature type="transmembrane region" description="Helical" evidence="6">
    <location>
        <begin position="336"/>
        <end position="352"/>
    </location>
</feature>
<dbReference type="PATRIC" id="fig|1710894.3.peg.2886"/>
<feature type="transmembrane region" description="Helical" evidence="6">
    <location>
        <begin position="95"/>
        <end position="113"/>
    </location>
</feature>
<protein>
    <submittedName>
        <fullName evidence="7">Polysaccharide biosynthesis protein</fullName>
    </submittedName>
</protein>
<dbReference type="STRING" id="1803587.GCA_001593825_03766"/>
<accession>A0A1B7VIA5</accession>
<keyword evidence="3 6" id="KW-0812">Transmembrane</keyword>
<organism evidence="7 8">
    <name type="scientific">Aphanizomenon flos-aquae LD13</name>
    <dbReference type="NCBI Taxonomy" id="1710894"/>
    <lineage>
        <taxon>Bacteria</taxon>
        <taxon>Bacillati</taxon>
        <taxon>Cyanobacteriota</taxon>
        <taxon>Cyanophyceae</taxon>
        <taxon>Nostocales</taxon>
        <taxon>Aphanizomenonaceae</taxon>
        <taxon>Aphanizomenon</taxon>
    </lineage>
</organism>
<evidence type="ECO:0000256" key="2">
    <source>
        <dbReference type="ARBA" id="ARBA00022475"/>
    </source>
</evidence>
<dbReference type="GO" id="GO:0005886">
    <property type="term" value="C:plasma membrane"/>
    <property type="evidence" value="ECO:0007669"/>
    <property type="project" value="UniProtKB-SubCell"/>
</dbReference>
<dbReference type="Proteomes" id="UP000092382">
    <property type="component" value="Unassembled WGS sequence"/>
</dbReference>
<feature type="transmembrane region" description="Helical" evidence="6">
    <location>
        <begin position="259"/>
        <end position="279"/>
    </location>
</feature>
<evidence type="ECO:0000256" key="6">
    <source>
        <dbReference type="SAM" id="Phobius"/>
    </source>
</evidence>
<dbReference type="AlphaFoldDB" id="A0A1B7VIA5"/>
<keyword evidence="5 6" id="KW-0472">Membrane</keyword>
<gene>
    <name evidence="7" type="ORF">AN481_18360</name>
</gene>
<keyword evidence="2" id="KW-1003">Cell membrane</keyword>
<feature type="transmembrane region" description="Helical" evidence="6">
    <location>
        <begin position="364"/>
        <end position="382"/>
    </location>
</feature>
<comment type="caution">
    <text evidence="7">The sequence shown here is derived from an EMBL/GenBank/DDBJ whole genome shotgun (WGS) entry which is preliminary data.</text>
</comment>
<feature type="transmembrane region" description="Helical" evidence="6">
    <location>
        <begin position="119"/>
        <end position="146"/>
    </location>
</feature>
<evidence type="ECO:0000256" key="1">
    <source>
        <dbReference type="ARBA" id="ARBA00004651"/>
    </source>
</evidence>
<feature type="transmembrane region" description="Helical" evidence="6">
    <location>
        <begin position="16"/>
        <end position="35"/>
    </location>
</feature>
<feature type="transmembrane region" description="Helical" evidence="6">
    <location>
        <begin position="299"/>
        <end position="316"/>
    </location>
</feature>
<evidence type="ECO:0000256" key="5">
    <source>
        <dbReference type="ARBA" id="ARBA00023136"/>
    </source>
</evidence>
<comment type="subcellular location">
    <subcellularLocation>
        <location evidence="1">Cell membrane</location>
        <topology evidence="1">Multi-pass membrane protein</topology>
    </subcellularLocation>
</comment>
<keyword evidence="4 6" id="KW-1133">Transmembrane helix</keyword>
<dbReference type="PANTHER" id="PTHR30250">
    <property type="entry name" value="PST FAMILY PREDICTED COLANIC ACID TRANSPORTER"/>
    <property type="match status" value="1"/>
</dbReference>
<feature type="transmembrane region" description="Helical" evidence="6">
    <location>
        <begin position="388"/>
        <end position="408"/>
    </location>
</feature>
<name>A0A1B7VIA5_APHFL</name>
<sequence>MLTPKIQYWIKTLSKFISIQLIVQALNLASGILIIRTLSKQEYAYFTLANAMQATMNTLADSGIGSALSAIGGRVWQDPYRFGQLINTAMYLRRYLAVIATLVVTPILFWMLLQNGASIGYTLLLISAILIELYFYLNIGVLIVVPRLYSKIDKLQQLSLLSSGSRFLFLIGGSLIFLNALVGAFSSTVASGLENLMLWFSVKDTIDVKSEINKEDKIEILKIVKTQAPNTIFYCIQGQVTIWLITVFGNTDNIAEVGALGRLAVIFSLITSIMTNIVLPSFSRTQSYEILIRKYKQIIFSYVFLSLIILLLSMVFPKQLLLILGKNYSSLEKELFFFAMAAVTNAITSILWSINASKGWTEEAWLFIPTIIITQIILLLFLDVSNIIGISIFSTLSVIPASCINFYMTYKGISQTRDLQKQN</sequence>
<evidence type="ECO:0000313" key="7">
    <source>
        <dbReference type="EMBL" id="OBQ18363.1"/>
    </source>
</evidence>
<evidence type="ECO:0000256" key="3">
    <source>
        <dbReference type="ARBA" id="ARBA00022692"/>
    </source>
</evidence>
<dbReference type="EMBL" id="LJOY01000100">
    <property type="protein sequence ID" value="OBQ18363.1"/>
    <property type="molecule type" value="Genomic_DNA"/>
</dbReference>
<dbReference type="InterPro" id="IPR050833">
    <property type="entry name" value="Poly_Biosynth_Transport"/>
</dbReference>
<evidence type="ECO:0000313" key="8">
    <source>
        <dbReference type="Proteomes" id="UP000092382"/>
    </source>
</evidence>
<reference evidence="7 8" key="1">
    <citation type="submission" date="2015-09" db="EMBL/GenBank/DDBJ databases">
        <title>Whole genome shotgun sequence assembly of Aphanizomenon flos-aquae UKL13.</title>
        <authorList>
            <person name="Driscoll C."/>
        </authorList>
    </citation>
    <scope>NUCLEOTIDE SEQUENCE [LARGE SCALE GENOMIC DNA]</scope>
    <source>
        <strain evidence="7">MDT13</strain>
    </source>
</reference>
<proteinExistence type="predicted"/>